<organism evidence="3 4">
    <name type="scientific">Pholiota conissans</name>
    <dbReference type="NCBI Taxonomy" id="109636"/>
    <lineage>
        <taxon>Eukaryota</taxon>
        <taxon>Fungi</taxon>
        <taxon>Dikarya</taxon>
        <taxon>Basidiomycota</taxon>
        <taxon>Agaricomycotina</taxon>
        <taxon>Agaricomycetes</taxon>
        <taxon>Agaricomycetidae</taxon>
        <taxon>Agaricales</taxon>
        <taxon>Agaricineae</taxon>
        <taxon>Strophariaceae</taxon>
        <taxon>Pholiota</taxon>
    </lineage>
</organism>
<feature type="region of interest" description="Disordered" evidence="1">
    <location>
        <begin position="420"/>
        <end position="459"/>
    </location>
</feature>
<dbReference type="Proteomes" id="UP000807469">
    <property type="component" value="Unassembled WGS sequence"/>
</dbReference>
<keyword evidence="2" id="KW-0472">Membrane</keyword>
<feature type="compositionally biased region" description="Polar residues" evidence="1">
    <location>
        <begin position="308"/>
        <end position="328"/>
    </location>
</feature>
<evidence type="ECO:0000313" key="3">
    <source>
        <dbReference type="EMBL" id="KAF9474034.1"/>
    </source>
</evidence>
<evidence type="ECO:0000313" key="4">
    <source>
        <dbReference type="Proteomes" id="UP000807469"/>
    </source>
</evidence>
<comment type="caution">
    <text evidence="3">The sequence shown here is derived from an EMBL/GenBank/DDBJ whole genome shotgun (WGS) entry which is preliminary data.</text>
</comment>
<dbReference type="Gene3D" id="2.60.120.260">
    <property type="entry name" value="Galactose-binding domain-like"/>
    <property type="match status" value="2"/>
</dbReference>
<gene>
    <name evidence="3" type="ORF">BDN70DRAFT_936980</name>
</gene>
<keyword evidence="2" id="KW-1133">Transmembrane helix</keyword>
<feature type="region of interest" description="Disordered" evidence="1">
    <location>
        <begin position="306"/>
        <end position="328"/>
    </location>
</feature>
<accession>A0A9P5YRD9</accession>
<dbReference type="EMBL" id="MU155401">
    <property type="protein sequence ID" value="KAF9474034.1"/>
    <property type="molecule type" value="Genomic_DNA"/>
</dbReference>
<reference evidence="3" key="1">
    <citation type="submission" date="2020-11" db="EMBL/GenBank/DDBJ databases">
        <authorList>
            <consortium name="DOE Joint Genome Institute"/>
            <person name="Ahrendt S."/>
            <person name="Riley R."/>
            <person name="Andreopoulos W."/>
            <person name="Labutti K."/>
            <person name="Pangilinan J."/>
            <person name="Ruiz-Duenas F.J."/>
            <person name="Barrasa J.M."/>
            <person name="Sanchez-Garcia M."/>
            <person name="Camarero S."/>
            <person name="Miyauchi S."/>
            <person name="Serrano A."/>
            <person name="Linde D."/>
            <person name="Babiker R."/>
            <person name="Drula E."/>
            <person name="Ayuso-Fernandez I."/>
            <person name="Pacheco R."/>
            <person name="Padilla G."/>
            <person name="Ferreira P."/>
            <person name="Barriuso J."/>
            <person name="Kellner H."/>
            <person name="Castanera R."/>
            <person name="Alfaro M."/>
            <person name="Ramirez L."/>
            <person name="Pisabarro A.G."/>
            <person name="Kuo A."/>
            <person name="Tritt A."/>
            <person name="Lipzen A."/>
            <person name="He G."/>
            <person name="Yan M."/>
            <person name="Ng V."/>
            <person name="Cullen D."/>
            <person name="Martin F."/>
            <person name="Rosso M.-N."/>
            <person name="Henrissat B."/>
            <person name="Hibbett D."/>
            <person name="Martinez A.T."/>
            <person name="Grigoriev I.V."/>
        </authorList>
    </citation>
    <scope>NUCLEOTIDE SEQUENCE</scope>
    <source>
        <strain evidence="3">CIRM-BRFM 674</strain>
    </source>
</reference>
<sequence>MTTIPMRIILDDNAGNITYGGGNWTLSTLVQWYQGTSNYPAFALSGSELGSFSLDFDGTSITFIGITPPSTYSQTAKVSIDGESSSPITYDSSIEPPAYVQWYQSPFLTEGRHTITVNGLAGTALDMAIITVGPDTSLAGNKIFVDDNDPALQYSGSWTERTDGFNARALPDGLPVGNSTKRTTTPGDSMFFQFFGTSIALYGIFNWANIGSISATYTLDGNVTSQSYIITVDSPPYVDNTGEASNFLFFEKDDLSTDIHALVLTVTDIQNQTFILDYGVYSPSFSSLATMPNLTTTANILNTTTVNGPSSTNTSPQTTVVTNQGHPTTKSTQLSIMVGGTVGGVSVLILTSLLLLHLRRQRRSKAMRYSLMEERLHPHAAHAHPSHDHPTCPMPFPLANTSAASTSIADLKRNRIEVEHQRTNVPSSDSDNARNHNVFNNYAHPNGTPESESHPPAYDALGVNLVMTS</sequence>
<protein>
    <submittedName>
        <fullName evidence="3">Uncharacterized protein</fullName>
    </submittedName>
</protein>
<dbReference type="AlphaFoldDB" id="A0A9P5YRD9"/>
<name>A0A9P5YRD9_9AGAR</name>
<proteinExistence type="predicted"/>
<keyword evidence="2" id="KW-0812">Transmembrane</keyword>
<keyword evidence="4" id="KW-1185">Reference proteome</keyword>
<evidence type="ECO:0000256" key="2">
    <source>
        <dbReference type="SAM" id="Phobius"/>
    </source>
</evidence>
<evidence type="ECO:0000256" key="1">
    <source>
        <dbReference type="SAM" id="MobiDB-lite"/>
    </source>
</evidence>
<feature type="compositionally biased region" description="Polar residues" evidence="1">
    <location>
        <begin position="423"/>
        <end position="440"/>
    </location>
</feature>
<feature type="transmembrane region" description="Helical" evidence="2">
    <location>
        <begin position="334"/>
        <end position="358"/>
    </location>
</feature>
<dbReference type="OrthoDB" id="2756615at2759"/>